<dbReference type="Pfam" id="PF13181">
    <property type="entry name" value="TPR_8"/>
    <property type="match status" value="1"/>
</dbReference>
<keyword evidence="1" id="KW-0677">Repeat</keyword>
<dbReference type="GO" id="GO:0009279">
    <property type="term" value="C:cell outer membrane"/>
    <property type="evidence" value="ECO:0007669"/>
    <property type="project" value="TreeGrafter"/>
</dbReference>
<dbReference type="InterPro" id="IPR011990">
    <property type="entry name" value="TPR-like_helical_dom_sf"/>
</dbReference>
<evidence type="ECO:0000256" key="2">
    <source>
        <dbReference type="ARBA" id="ARBA00022803"/>
    </source>
</evidence>
<name>A0A2S6N0E8_9HYPH</name>
<organism evidence="6 7">
    <name type="scientific">Rhodoblastus sphagnicola</name>
    <dbReference type="NCBI Taxonomy" id="333368"/>
    <lineage>
        <taxon>Bacteria</taxon>
        <taxon>Pseudomonadati</taxon>
        <taxon>Pseudomonadota</taxon>
        <taxon>Alphaproteobacteria</taxon>
        <taxon>Hyphomicrobiales</taxon>
        <taxon>Rhodoblastaceae</taxon>
        <taxon>Rhodoblastus</taxon>
    </lineage>
</organism>
<dbReference type="Gene3D" id="1.25.40.10">
    <property type="entry name" value="Tetratricopeptide repeat domain"/>
    <property type="match status" value="2"/>
</dbReference>
<evidence type="ECO:0000256" key="1">
    <source>
        <dbReference type="ARBA" id="ARBA00022737"/>
    </source>
</evidence>
<dbReference type="EMBL" id="NHSJ01000116">
    <property type="protein sequence ID" value="PPQ28069.1"/>
    <property type="molecule type" value="Genomic_DNA"/>
</dbReference>
<feature type="repeat" description="TPR" evidence="3">
    <location>
        <begin position="143"/>
        <end position="176"/>
    </location>
</feature>
<keyword evidence="5" id="KW-0732">Signal</keyword>
<dbReference type="Proteomes" id="UP000239089">
    <property type="component" value="Unassembled WGS sequence"/>
</dbReference>
<gene>
    <name evidence="6" type="ORF">CCR94_18645</name>
</gene>
<evidence type="ECO:0000256" key="4">
    <source>
        <dbReference type="SAM" id="MobiDB-lite"/>
    </source>
</evidence>
<feature type="signal peptide" evidence="5">
    <location>
        <begin position="1"/>
        <end position="20"/>
    </location>
</feature>
<evidence type="ECO:0000313" key="6">
    <source>
        <dbReference type="EMBL" id="PPQ28069.1"/>
    </source>
</evidence>
<evidence type="ECO:0000256" key="3">
    <source>
        <dbReference type="PROSITE-ProRule" id="PRU00339"/>
    </source>
</evidence>
<feature type="repeat" description="TPR" evidence="3">
    <location>
        <begin position="245"/>
        <end position="278"/>
    </location>
</feature>
<sequence>MTKAVCFVAAALLFSGAARAEQPSPAVTDFSHGVGTHAMPTPPESSTAAPAGVTPPAAAPAASAPPPAPKQSAEALACANSDGKAAPQQRDDACSLLIDSHKWQGKEIAWAYANRCAVRVRLKQVDRALADCSEAIDQDPDQTMAYQLRAEIHRTRDERAKALEDFDKAIALGAKNAALFAGRGFVRLIDGDAAKALEDFDREVAIAGGAAEPWMDRGSAELGVGDDAKAEQDFAKAAELDPNNAQVWLNRGVAALGAGDSVRANAFFVEALKRDPNQTYAALWRFIARDGSPEAKAELQAYADKAGKDWPFAVTQFYLGRAEAGEIFGAAKSDDQQCEARYYVAHFQIMTGAAQDAAVGIKRAVDSCPKNFIEYFRAVADQKKLDAAK</sequence>
<protein>
    <submittedName>
        <fullName evidence="6">Uncharacterized protein</fullName>
    </submittedName>
</protein>
<proteinExistence type="predicted"/>
<feature type="compositionally biased region" description="Low complexity" evidence="4">
    <location>
        <begin position="44"/>
        <end position="62"/>
    </location>
</feature>
<dbReference type="InterPro" id="IPR019734">
    <property type="entry name" value="TPR_rpt"/>
</dbReference>
<accession>A0A2S6N0E8</accession>
<feature type="region of interest" description="Disordered" evidence="4">
    <location>
        <begin position="24"/>
        <end position="84"/>
    </location>
</feature>
<evidence type="ECO:0000256" key="5">
    <source>
        <dbReference type="SAM" id="SignalP"/>
    </source>
</evidence>
<feature type="chain" id="PRO_5044280466" evidence="5">
    <location>
        <begin position="21"/>
        <end position="389"/>
    </location>
</feature>
<reference evidence="6 7" key="1">
    <citation type="journal article" date="2018" name="Arch. Microbiol.">
        <title>New insights into the metabolic potential of the phototrophic purple bacterium Rhodopila globiformis DSM 161(T) from its draft genome sequence and evidence for a vanadium-dependent nitrogenase.</title>
        <authorList>
            <person name="Imhoff J.F."/>
            <person name="Rahn T."/>
            <person name="Kunzel S."/>
            <person name="Neulinger S.C."/>
        </authorList>
    </citation>
    <scope>NUCLEOTIDE SEQUENCE [LARGE SCALE GENOMIC DNA]</scope>
    <source>
        <strain evidence="6 7">DSM 16996</strain>
    </source>
</reference>
<dbReference type="AlphaFoldDB" id="A0A2S6N0E8"/>
<keyword evidence="2 3" id="KW-0802">TPR repeat</keyword>
<dbReference type="InterPro" id="IPR050498">
    <property type="entry name" value="Ycf3"/>
</dbReference>
<dbReference type="PROSITE" id="PS50005">
    <property type="entry name" value="TPR"/>
    <property type="match status" value="3"/>
</dbReference>
<dbReference type="SUPFAM" id="SSF48452">
    <property type="entry name" value="TPR-like"/>
    <property type="match status" value="1"/>
</dbReference>
<feature type="repeat" description="TPR" evidence="3">
    <location>
        <begin position="211"/>
        <end position="244"/>
    </location>
</feature>
<dbReference type="OrthoDB" id="9813074at2"/>
<evidence type="ECO:0000313" key="7">
    <source>
        <dbReference type="Proteomes" id="UP000239089"/>
    </source>
</evidence>
<dbReference type="PANTHER" id="PTHR44858">
    <property type="entry name" value="TETRATRICOPEPTIDE REPEAT PROTEIN 6"/>
    <property type="match status" value="1"/>
</dbReference>
<dbReference type="RefSeq" id="WP_104509340.1">
    <property type="nucleotide sequence ID" value="NZ_JACIGC010000007.1"/>
</dbReference>
<dbReference type="GO" id="GO:0046813">
    <property type="term" value="P:receptor-mediated virion attachment to host cell"/>
    <property type="evidence" value="ECO:0007669"/>
    <property type="project" value="TreeGrafter"/>
</dbReference>
<keyword evidence="7" id="KW-1185">Reference proteome</keyword>
<dbReference type="PANTHER" id="PTHR44858:SF1">
    <property type="entry name" value="UDP-N-ACETYLGLUCOSAMINE--PEPTIDE N-ACETYLGLUCOSAMINYLTRANSFERASE SPINDLY-RELATED"/>
    <property type="match status" value="1"/>
</dbReference>
<dbReference type="SMART" id="SM00028">
    <property type="entry name" value="TPR"/>
    <property type="match status" value="5"/>
</dbReference>
<comment type="caution">
    <text evidence="6">The sequence shown here is derived from an EMBL/GenBank/DDBJ whole genome shotgun (WGS) entry which is preliminary data.</text>
</comment>